<dbReference type="GO" id="GO:0005524">
    <property type="term" value="F:ATP binding"/>
    <property type="evidence" value="ECO:0007669"/>
    <property type="project" value="UniProtKB-UniRule"/>
</dbReference>
<dbReference type="OrthoDB" id="9806925at2"/>
<dbReference type="CDD" id="cd01171">
    <property type="entry name" value="YXKO-related"/>
    <property type="match status" value="1"/>
</dbReference>
<feature type="binding site" evidence="17">
    <location>
        <position position="322"/>
    </location>
    <ligand>
        <name>(6S)-NADPHX</name>
        <dbReference type="ChEBI" id="CHEBI:64076"/>
    </ligand>
</feature>
<dbReference type="PROSITE" id="PS51385">
    <property type="entry name" value="YJEF_N"/>
    <property type="match status" value="1"/>
</dbReference>
<evidence type="ECO:0000313" key="20">
    <source>
        <dbReference type="EMBL" id="ART64061.1"/>
    </source>
</evidence>
<comment type="catalytic activity">
    <reaction evidence="1 18 19">
        <text>(6R)-NADHX = (6S)-NADHX</text>
        <dbReference type="Rhea" id="RHEA:32215"/>
        <dbReference type="ChEBI" id="CHEBI:64074"/>
        <dbReference type="ChEBI" id="CHEBI:64075"/>
        <dbReference type="EC" id="5.1.99.6"/>
    </reaction>
</comment>
<keyword evidence="21" id="KW-1185">Reference proteome</keyword>
<dbReference type="NCBIfam" id="TIGR00196">
    <property type="entry name" value="yjeF_cterm"/>
    <property type="match status" value="1"/>
</dbReference>
<dbReference type="PANTHER" id="PTHR12592:SF0">
    <property type="entry name" value="ATP-DEPENDENT (S)-NAD(P)H-HYDRATE DEHYDRATASE"/>
    <property type="match status" value="1"/>
</dbReference>
<comment type="similarity">
    <text evidence="17">Belongs to the NnrD/CARKD family.</text>
</comment>
<comment type="subunit">
    <text evidence="17">Homotetramer.</text>
</comment>
<evidence type="ECO:0000256" key="1">
    <source>
        <dbReference type="ARBA" id="ARBA00000013"/>
    </source>
</evidence>
<keyword evidence="13" id="KW-0511">Multifunctional enzyme</keyword>
<comment type="cofactor">
    <cofactor evidence="17">
        <name>Mg(2+)</name>
        <dbReference type="ChEBI" id="CHEBI:18420"/>
    </cofactor>
</comment>
<comment type="cofactor">
    <cofactor evidence="18 19">
        <name>K(+)</name>
        <dbReference type="ChEBI" id="CHEBI:29103"/>
    </cofactor>
    <text evidence="18 19">Binds 1 potassium ion per subunit.</text>
</comment>
<dbReference type="Gene3D" id="3.40.50.10260">
    <property type="entry name" value="YjeF N-terminal domain"/>
    <property type="match status" value="1"/>
</dbReference>
<evidence type="ECO:0000256" key="13">
    <source>
        <dbReference type="ARBA" id="ARBA00023268"/>
    </source>
</evidence>
<gene>
    <name evidence="17" type="primary">nnrD</name>
    <name evidence="18" type="synonym">nnrE</name>
    <name evidence="20" type="ORF">B9H00_14160</name>
</gene>
<dbReference type="InterPro" id="IPR036652">
    <property type="entry name" value="YjeF_N_dom_sf"/>
</dbReference>
<dbReference type="EC" id="4.2.1.136" evidence="19"/>
<evidence type="ECO:0000256" key="2">
    <source>
        <dbReference type="ARBA" id="ARBA00000909"/>
    </source>
</evidence>
<feature type="binding site" evidence="18">
    <location>
        <position position="61"/>
    </location>
    <ligand>
        <name>K(+)</name>
        <dbReference type="ChEBI" id="CHEBI:29103"/>
    </ligand>
</feature>
<evidence type="ECO:0000256" key="15">
    <source>
        <dbReference type="ARBA" id="ARBA00048238"/>
    </source>
</evidence>
<evidence type="ECO:0000256" key="5">
    <source>
        <dbReference type="ARBA" id="ARBA00022723"/>
    </source>
</evidence>
<evidence type="ECO:0000256" key="9">
    <source>
        <dbReference type="ARBA" id="ARBA00022958"/>
    </source>
</evidence>
<proteinExistence type="inferred from homology"/>
<dbReference type="KEGG" id="kma:B9H00_14160"/>
<evidence type="ECO:0000256" key="10">
    <source>
        <dbReference type="ARBA" id="ARBA00023027"/>
    </source>
</evidence>
<dbReference type="AlphaFoldDB" id="A0A240URE1"/>
<dbReference type="Pfam" id="PF01256">
    <property type="entry name" value="Carb_kinase"/>
    <property type="match status" value="1"/>
</dbReference>
<dbReference type="PROSITE" id="PS51383">
    <property type="entry name" value="YJEF_C_3"/>
    <property type="match status" value="1"/>
</dbReference>
<feature type="binding site" evidence="17">
    <location>
        <position position="439"/>
    </location>
    <ligand>
        <name>(6S)-NADPHX</name>
        <dbReference type="ChEBI" id="CHEBI:64076"/>
    </ligand>
</feature>
<comment type="catalytic activity">
    <reaction evidence="16 17 19">
        <text>(6S)-NADPHX + ADP = AMP + phosphate + NADPH + H(+)</text>
        <dbReference type="Rhea" id="RHEA:32235"/>
        <dbReference type="ChEBI" id="CHEBI:15378"/>
        <dbReference type="ChEBI" id="CHEBI:43474"/>
        <dbReference type="ChEBI" id="CHEBI:57783"/>
        <dbReference type="ChEBI" id="CHEBI:64076"/>
        <dbReference type="ChEBI" id="CHEBI:456215"/>
        <dbReference type="ChEBI" id="CHEBI:456216"/>
        <dbReference type="EC" id="4.2.1.136"/>
    </reaction>
</comment>
<comment type="function">
    <text evidence="17">Catalyzes the dehydration of the S-form of NAD(P)HX at the expense of ADP, which is converted to AMP. Together with NAD(P)HX epimerase, which catalyzes the epimerization of the S- and R-forms, the enzyme allows the repair of both epimers of NAD(P)HX, a damaged form of NAD(P)H that is a result of enzymatic or heat-dependent hydration.</text>
</comment>
<keyword evidence="8 17" id="KW-0521">NADP</keyword>
<dbReference type="Proteomes" id="UP000194457">
    <property type="component" value="Chromosome"/>
</dbReference>
<evidence type="ECO:0000256" key="12">
    <source>
        <dbReference type="ARBA" id="ARBA00023239"/>
    </source>
</evidence>
<dbReference type="Gene3D" id="3.40.1190.20">
    <property type="match status" value="1"/>
</dbReference>
<protein>
    <recommendedName>
        <fullName evidence="19">Bifunctional NAD(P)H-hydrate repair enzyme</fullName>
    </recommendedName>
    <alternativeName>
        <fullName evidence="19">Nicotinamide nucleotide repair protein</fullName>
    </alternativeName>
    <domain>
        <recommendedName>
            <fullName evidence="19">ADP-dependent (S)-NAD(P)H-hydrate dehydratase</fullName>
            <ecNumber evidence="19">4.2.1.136</ecNumber>
        </recommendedName>
        <alternativeName>
            <fullName evidence="19">ADP-dependent NAD(P)HX dehydratase</fullName>
        </alternativeName>
    </domain>
    <domain>
        <recommendedName>
            <fullName evidence="19">NAD(P)H-hydrate epimerase</fullName>
            <ecNumber evidence="19">5.1.99.6</ecNumber>
        </recommendedName>
    </domain>
</protein>
<comment type="function">
    <text evidence="14 19">Bifunctional enzyme that catalyzes the epimerization of the S- and R-forms of NAD(P)HX and the dehydration of the S-form of NAD(P)HX at the expense of ADP, which is converted to AMP. This allows the repair of both epimers of NAD(P)HX, a damaged form of NAD(P)H that is a result of enzymatic or heat-dependent hydration.</text>
</comment>
<dbReference type="RefSeq" id="WP_086901202.1">
    <property type="nucleotide sequence ID" value="NZ_CP021358.1"/>
</dbReference>
<dbReference type="GO" id="GO:0052855">
    <property type="term" value="F:ADP-dependent NAD(P)H-hydrate dehydratase activity"/>
    <property type="evidence" value="ECO:0007669"/>
    <property type="project" value="UniProtKB-UniRule"/>
</dbReference>
<comment type="similarity">
    <text evidence="4 19">In the C-terminal section; belongs to the NnrD/CARKD family.</text>
</comment>
<evidence type="ECO:0000313" key="21">
    <source>
        <dbReference type="Proteomes" id="UP000194457"/>
    </source>
</evidence>
<dbReference type="SUPFAM" id="SSF53613">
    <property type="entry name" value="Ribokinase-like"/>
    <property type="match status" value="1"/>
</dbReference>
<dbReference type="EC" id="5.1.99.6" evidence="19"/>
<dbReference type="InterPro" id="IPR030677">
    <property type="entry name" value="Nnr"/>
</dbReference>
<evidence type="ECO:0000256" key="16">
    <source>
        <dbReference type="ARBA" id="ARBA00049209"/>
    </source>
</evidence>
<evidence type="ECO:0000256" key="8">
    <source>
        <dbReference type="ARBA" id="ARBA00022857"/>
    </source>
</evidence>
<dbReference type="InterPro" id="IPR029056">
    <property type="entry name" value="Ribokinase-like"/>
</dbReference>
<evidence type="ECO:0000256" key="17">
    <source>
        <dbReference type="HAMAP-Rule" id="MF_01965"/>
    </source>
</evidence>
<dbReference type="SUPFAM" id="SSF64153">
    <property type="entry name" value="YjeF N-terminal domain-like"/>
    <property type="match status" value="1"/>
</dbReference>
<feature type="binding site" evidence="18">
    <location>
        <begin position="130"/>
        <end position="136"/>
    </location>
    <ligand>
        <name>(6S)-NADPHX</name>
        <dbReference type="ChEBI" id="CHEBI:64076"/>
    </ligand>
</feature>
<dbReference type="GO" id="GO:0046496">
    <property type="term" value="P:nicotinamide nucleotide metabolic process"/>
    <property type="evidence" value="ECO:0007669"/>
    <property type="project" value="UniProtKB-UniRule"/>
</dbReference>
<dbReference type="InterPro" id="IPR000631">
    <property type="entry name" value="CARKD"/>
</dbReference>
<evidence type="ECO:0000256" key="6">
    <source>
        <dbReference type="ARBA" id="ARBA00022741"/>
    </source>
</evidence>
<keyword evidence="12 17" id="KW-0456">Lyase</keyword>
<comment type="catalytic activity">
    <reaction evidence="2 18 19">
        <text>(6R)-NADPHX = (6S)-NADPHX</text>
        <dbReference type="Rhea" id="RHEA:32227"/>
        <dbReference type="ChEBI" id="CHEBI:64076"/>
        <dbReference type="ChEBI" id="CHEBI:64077"/>
        <dbReference type="EC" id="5.1.99.6"/>
    </reaction>
</comment>
<dbReference type="GO" id="GO:0110051">
    <property type="term" value="P:metabolite repair"/>
    <property type="evidence" value="ECO:0007669"/>
    <property type="project" value="TreeGrafter"/>
</dbReference>
<dbReference type="NCBIfam" id="TIGR00197">
    <property type="entry name" value="yjeF_nterm"/>
    <property type="match status" value="1"/>
</dbReference>
<comment type="function">
    <text evidence="18">Catalyzes the epimerization of the S- and R-forms of NAD(P)HX, a damaged form of NAD(P)H that is a result of enzymatic or heat-dependent hydration. This is a prerequisite for the S-specific NAD(P)H-hydrate dehydratase to allow the repair of both epimers of NAD(P)HX.</text>
</comment>
<organism evidence="20 21">
    <name type="scientific">Kushneria marisflavi</name>
    <dbReference type="NCBI Taxonomy" id="157779"/>
    <lineage>
        <taxon>Bacteria</taxon>
        <taxon>Pseudomonadati</taxon>
        <taxon>Pseudomonadota</taxon>
        <taxon>Gammaproteobacteria</taxon>
        <taxon>Oceanospirillales</taxon>
        <taxon>Halomonadaceae</taxon>
        <taxon>Kushneria</taxon>
    </lineage>
</organism>
<accession>A0A240URE1</accession>
<dbReference type="PANTHER" id="PTHR12592">
    <property type="entry name" value="ATP-DEPENDENT (S)-NAD(P)H-HYDRATE DEHYDRATASE FAMILY MEMBER"/>
    <property type="match status" value="1"/>
</dbReference>
<evidence type="ECO:0000256" key="7">
    <source>
        <dbReference type="ARBA" id="ARBA00022840"/>
    </source>
</evidence>
<evidence type="ECO:0000256" key="18">
    <source>
        <dbReference type="HAMAP-Rule" id="MF_01966"/>
    </source>
</evidence>
<feature type="binding site" evidence="17">
    <location>
        <position position="438"/>
    </location>
    <ligand>
        <name>AMP</name>
        <dbReference type="ChEBI" id="CHEBI:456215"/>
    </ligand>
</feature>
<evidence type="ECO:0000256" key="3">
    <source>
        <dbReference type="ARBA" id="ARBA00006001"/>
    </source>
</evidence>
<dbReference type="Pfam" id="PF03853">
    <property type="entry name" value="YjeF_N"/>
    <property type="match status" value="1"/>
</dbReference>
<feature type="binding site" evidence="18">
    <location>
        <position position="126"/>
    </location>
    <ligand>
        <name>K(+)</name>
        <dbReference type="ChEBI" id="CHEBI:29103"/>
    </ligand>
</feature>
<keyword evidence="7 17" id="KW-0067">ATP-binding</keyword>
<sequence length="499" mass="51696">MAANARLYSAEQVQALDQRTIEQGVPGFALMMQAGSAALDEITRRWPRAQRLCIFCGSGNNGGDGYVVAALAHRLGLNVRILALHAPDQLKGEAADAVQLARESGVSIDDWHPEIEIPSEIDVIVDALLGTGTRGEIRSPFDRAIASINRSGAPVVALDIPSGLHADTGALLGEAVKADLTVTFIARKFGLYTGQAPDVTGEIVLAPLAVAESTLTESGHVGELMLAERLQDTLPRRQPTTYKGHCGHLLVVGGQPGFGGSTIMSAETAARLGAGLVSLATASVHIPPALTRCPEMMVHEARNGLDIEALVDKATAVLIGPGLGQGAWGQGLMQAVMKAEGPRLVDADGLHLLAAGYAGERRDDWILTPHPGEAAMLLDCSVAEVQADRYQAALSLHRLYGGVIVLKGAGTLVVGGESPEECFISPFGNPGMASGGMGDVLGGMIASLLVQGLSPLEAAASGVLIHGLAADDAARDQGERGLLASDLACYARRRANPGG</sequence>
<feature type="binding site" evidence="18">
    <location>
        <begin position="60"/>
        <end position="64"/>
    </location>
    <ligand>
        <name>(6S)-NADPHX</name>
        <dbReference type="ChEBI" id="CHEBI:64076"/>
    </ligand>
</feature>
<keyword evidence="5 18" id="KW-0479">Metal-binding</keyword>
<dbReference type="InterPro" id="IPR004443">
    <property type="entry name" value="YjeF_N_dom"/>
</dbReference>
<evidence type="ECO:0000256" key="19">
    <source>
        <dbReference type="PIRNR" id="PIRNR017184"/>
    </source>
</evidence>
<comment type="similarity">
    <text evidence="18">Belongs to the NnrE/AIBP family.</text>
</comment>
<comment type="caution">
    <text evidence="17">Lacks conserved residue(s) required for the propagation of feature annotation.</text>
</comment>
<reference evidence="20 21" key="1">
    <citation type="submission" date="2017-05" db="EMBL/GenBank/DDBJ databases">
        <authorList>
            <person name="Song R."/>
            <person name="Chenine A.L."/>
            <person name="Ruprecht R.M."/>
        </authorList>
    </citation>
    <scope>NUCLEOTIDE SEQUENCE [LARGE SCALE GENOMIC DNA]</scope>
    <source>
        <strain evidence="20">SW32</strain>
    </source>
</reference>
<comment type="similarity">
    <text evidence="3 19">In the N-terminal section; belongs to the NnrE/AIBP family.</text>
</comment>
<dbReference type="PIRSF" id="PIRSF017184">
    <property type="entry name" value="Nnr"/>
    <property type="match status" value="1"/>
</dbReference>
<feature type="binding site" evidence="18">
    <location>
        <position position="162"/>
    </location>
    <ligand>
        <name>K(+)</name>
        <dbReference type="ChEBI" id="CHEBI:29103"/>
    </ligand>
</feature>
<dbReference type="GO" id="GO:0046872">
    <property type="term" value="F:metal ion binding"/>
    <property type="evidence" value="ECO:0007669"/>
    <property type="project" value="UniProtKB-UniRule"/>
</dbReference>
<keyword evidence="11 18" id="KW-0413">Isomerase</keyword>
<dbReference type="HAMAP" id="MF_01966">
    <property type="entry name" value="NADHX_epimerase"/>
    <property type="match status" value="1"/>
</dbReference>
<dbReference type="GO" id="GO:0052856">
    <property type="term" value="F:NAD(P)HX epimerase activity"/>
    <property type="evidence" value="ECO:0007669"/>
    <property type="project" value="UniProtKB-UniRule"/>
</dbReference>
<feature type="binding site" evidence="18">
    <location>
        <position position="159"/>
    </location>
    <ligand>
        <name>(6S)-NADPHX</name>
        <dbReference type="ChEBI" id="CHEBI:64076"/>
    </ligand>
</feature>
<keyword evidence="10 17" id="KW-0520">NAD</keyword>
<evidence type="ECO:0000256" key="14">
    <source>
        <dbReference type="ARBA" id="ARBA00025153"/>
    </source>
</evidence>
<feature type="binding site" evidence="17">
    <location>
        <position position="370"/>
    </location>
    <ligand>
        <name>(6S)-NADPHX</name>
        <dbReference type="ChEBI" id="CHEBI:64076"/>
    </ligand>
</feature>
<evidence type="ECO:0000256" key="11">
    <source>
        <dbReference type="ARBA" id="ARBA00023235"/>
    </source>
</evidence>
<keyword evidence="9 18" id="KW-0630">Potassium</keyword>
<dbReference type="EMBL" id="CP021358">
    <property type="protein sequence ID" value="ART64061.1"/>
    <property type="molecule type" value="Genomic_DNA"/>
</dbReference>
<evidence type="ECO:0000256" key="4">
    <source>
        <dbReference type="ARBA" id="ARBA00009524"/>
    </source>
</evidence>
<feature type="binding site" evidence="17">
    <location>
        <begin position="407"/>
        <end position="411"/>
    </location>
    <ligand>
        <name>AMP</name>
        <dbReference type="ChEBI" id="CHEBI:456215"/>
    </ligand>
</feature>
<dbReference type="HAMAP" id="MF_01965">
    <property type="entry name" value="NADHX_dehydratase"/>
    <property type="match status" value="1"/>
</dbReference>
<keyword evidence="6 17" id="KW-0547">Nucleotide-binding</keyword>
<name>A0A240URE1_9GAMM</name>
<comment type="catalytic activity">
    <reaction evidence="15 17 19">
        <text>(6S)-NADHX + ADP = AMP + phosphate + NADH + H(+)</text>
        <dbReference type="Rhea" id="RHEA:32223"/>
        <dbReference type="ChEBI" id="CHEBI:15378"/>
        <dbReference type="ChEBI" id="CHEBI:43474"/>
        <dbReference type="ChEBI" id="CHEBI:57945"/>
        <dbReference type="ChEBI" id="CHEBI:64074"/>
        <dbReference type="ChEBI" id="CHEBI:456215"/>
        <dbReference type="ChEBI" id="CHEBI:456216"/>
        <dbReference type="EC" id="4.2.1.136"/>
    </reaction>
</comment>